<evidence type="ECO:0000256" key="3">
    <source>
        <dbReference type="ARBA" id="ARBA00022801"/>
    </source>
</evidence>
<evidence type="ECO:0000313" key="8">
    <source>
        <dbReference type="Proteomes" id="UP001301769"/>
    </source>
</evidence>
<dbReference type="Pfam" id="PF00082">
    <property type="entry name" value="Peptidase_S8"/>
    <property type="match status" value="1"/>
</dbReference>
<evidence type="ECO:0000256" key="2">
    <source>
        <dbReference type="ARBA" id="ARBA00022670"/>
    </source>
</evidence>
<dbReference type="InterPro" id="IPR015500">
    <property type="entry name" value="Peptidase_S8_subtilisin-rel"/>
</dbReference>
<dbReference type="PANTHER" id="PTHR43399">
    <property type="entry name" value="SUBTILISIN-RELATED"/>
    <property type="match status" value="1"/>
</dbReference>
<dbReference type="SUPFAM" id="SSF52743">
    <property type="entry name" value="Subtilisin-like"/>
    <property type="match status" value="1"/>
</dbReference>
<dbReference type="InterPro" id="IPR034058">
    <property type="entry name" value="TagA/B/C/D_pept_dom"/>
</dbReference>
<reference evidence="7" key="2">
    <citation type="submission" date="2023-05" db="EMBL/GenBank/DDBJ databases">
        <authorList>
            <consortium name="Lawrence Berkeley National Laboratory"/>
            <person name="Steindorff A."/>
            <person name="Hensen N."/>
            <person name="Bonometti L."/>
            <person name="Westerberg I."/>
            <person name="Brannstrom I.O."/>
            <person name="Guillou S."/>
            <person name="Cros-Aarteil S."/>
            <person name="Calhoun S."/>
            <person name="Haridas S."/>
            <person name="Kuo A."/>
            <person name="Mondo S."/>
            <person name="Pangilinan J."/>
            <person name="Riley R."/>
            <person name="Labutti K."/>
            <person name="Andreopoulos B."/>
            <person name="Lipzen A."/>
            <person name="Chen C."/>
            <person name="Yanf M."/>
            <person name="Daum C."/>
            <person name="Ng V."/>
            <person name="Clum A."/>
            <person name="Ohm R."/>
            <person name="Martin F."/>
            <person name="Silar P."/>
            <person name="Natvig D."/>
            <person name="Lalanne C."/>
            <person name="Gautier V."/>
            <person name="Ament-Velasquez S.L."/>
            <person name="Kruys A."/>
            <person name="Hutchinson M.I."/>
            <person name="Powell A.J."/>
            <person name="Barry K."/>
            <person name="Miller A.N."/>
            <person name="Grigoriev I.V."/>
            <person name="Debuchy R."/>
            <person name="Gladieux P."/>
            <person name="Thoren M.H."/>
            <person name="Johannesson H."/>
        </authorList>
    </citation>
    <scope>NUCLEOTIDE SEQUENCE</scope>
    <source>
        <strain evidence="7">PSN293</strain>
    </source>
</reference>
<dbReference type="PRINTS" id="PR00723">
    <property type="entry name" value="SUBTILISIN"/>
</dbReference>
<dbReference type="CDD" id="cd04842">
    <property type="entry name" value="Peptidases_S8_Kp43_protease"/>
    <property type="match status" value="1"/>
</dbReference>
<name>A0AAN6Y4H4_9PEZI</name>
<dbReference type="EMBL" id="MU858135">
    <property type="protein sequence ID" value="KAK4212053.1"/>
    <property type="molecule type" value="Genomic_DNA"/>
</dbReference>
<comment type="caution">
    <text evidence="7">The sequence shown here is derived from an EMBL/GenBank/DDBJ whole genome shotgun (WGS) entry which is preliminary data.</text>
</comment>
<feature type="active site" description="Charge relay system" evidence="5">
    <location>
        <position position="580"/>
    </location>
</feature>
<comment type="similarity">
    <text evidence="1 5">Belongs to the peptidase S8 family.</text>
</comment>
<dbReference type="GO" id="GO:0004252">
    <property type="term" value="F:serine-type endopeptidase activity"/>
    <property type="evidence" value="ECO:0007669"/>
    <property type="project" value="UniProtKB-UniRule"/>
</dbReference>
<keyword evidence="2 5" id="KW-0645">Protease</keyword>
<dbReference type="PANTHER" id="PTHR43399:SF4">
    <property type="entry name" value="CELL WALL-ASSOCIATED PROTEASE"/>
    <property type="match status" value="1"/>
</dbReference>
<evidence type="ECO:0000256" key="5">
    <source>
        <dbReference type="PROSITE-ProRule" id="PRU01240"/>
    </source>
</evidence>
<dbReference type="GO" id="GO:0006508">
    <property type="term" value="P:proteolysis"/>
    <property type="evidence" value="ECO:0007669"/>
    <property type="project" value="UniProtKB-KW"/>
</dbReference>
<keyword evidence="4 5" id="KW-0720">Serine protease</keyword>
<protein>
    <submittedName>
        <fullName evidence="7">Peptidase S8/S53 domain-containing protein</fullName>
    </submittedName>
</protein>
<keyword evidence="8" id="KW-1185">Reference proteome</keyword>
<keyword evidence="3 5" id="KW-0378">Hydrolase</keyword>
<dbReference type="Gene3D" id="3.40.50.200">
    <property type="entry name" value="Peptidase S8/S53 domain"/>
    <property type="match status" value="1"/>
</dbReference>
<evidence type="ECO:0000256" key="4">
    <source>
        <dbReference type="ARBA" id="ARBA00022825"/>
    </source>
</evidence>
<dbReference type="InterPro" id="IPR051048">
    <property type="entry name" value="Peptidase_S8/S53_subtilisin"/>
</dbReference>
<dbReference type="AlphaFoldDB" id="A0AAN6Y4H4"/>
<accession>A0AAN6Y4H4</accession>
<sequence length="841" mass="90618">MHLWLHCSNWSPRPTSSCSSQRGFMEKSPSLKAHTTGLAPAHGPLNGLSISVNGQNLSPESQKAGGVMFKESASGSNYLLIQFAELPDAEQEAALRTLRVQFCRIIHPNSWLARFKPTDLSTVRQLPFVIYANAYHAHLRLPPGFSSALVEEIRHRPGPAELHEVLISLHPGGISPEDMRSYLVSNLGISRDNLFLRLQGLSGSLRAEDILRVAKLDHVAIVEKEGVAEPHCHLTEGVINLVTARATAREQLVGNTSSSLTGQGEIICIADSGFDRGVAEGDTVHPSFTGRVLKLDSRVPNTRRGVVKCNDLSGHGTHIAGIALGRYEKMASQERIKLTGPSLNGIAPGASMIMQKVMELDPATNRLIVRLGRRDYAQERLLLDPYYGYPAQYTHADGWLIPARPRSVNAQRVKIHNHSFGRDPGIGDGYRVGYNSDAFDLDHIIFTAPELCLIQAAGNNGRDPAIKKYFHWTSGQINSAASAKNVITVGACFNGQTHLPPGTPDGPKPVAAEHMPLFSSRGPTICAQGQTGHGKTIKPDVVAPGVAIYSARSQAQIGDWSSPTAPISDDRLFSLHDGTSMSAAVVSGSVALFSQALKARGFPSPSAALIKALTINGAVDLSIPDPKAGRTAGMLIVDVPDLDYFGDACNPPPLTEAPDDIQGFGRIDVGDSTENILDTKLAGMVDAGADPRLPSTDPLGPIGLPGAVKRYEVRIPPPPDWAKVSATAAVHLKATLAFIDYPGEGLQNQLALSIECSDPALAKKKNTSVRDPGDARKDRMFNNNVQKLIVRDIGQFVDEQTPILANVVVTSIRICDNPWTKKKCPLPFAVCWKVWYTGHEP</sequence>
<gene>
    <name evidence="7" type="ORF">QBC37DRAFT_375418</name>
</gene>
<organism evidence="7 8">
    <name type="scientific">Rhypophila decipiens</name>
    <dbReference type="NCBI Taxonomy" id="261697"/>
    <lineage>
        <taxon>Eukaryota</taxon>
        <taxon>Fungi</taxon>
        <taxon>Dikarya</taxon>
        <taxon>Ascomycota</taxon>
        <taxon>Pezizomycotina</taxon>
        <taxon>Sordariomycetes</taxon>
        <taxon>Sordariomycetidae</taxon>
        <taxon>Sordariales</taxon>
        <taxon>Naviculisporaceae</taxon>
        <taxon>Rhypophila</taxon>
    </lineage>
</organism>
<evidence type="ECO:0000256" key="1">
    <source>
        <dbReference type="ARBA" id="ARBA00011073"/>
    </source>
</evidence>
<feature type="active site" description="Charge relay system" evidence="5">
    <location>
        <position position="271"/>
    </location>
</feature>
<feature type="domain" description="Peptidase S8/S53" evidence="6">
    <location>
        <begin position="262"/>
        <end position="621"/>
    </location>
</feature>
<dbReference type="Proteomes" id="UP001301769">
    <property type="component" value="Unassembled WGS sequence"/>
</dbReference>
<dbReference type="PROSITE" id="PS00137">
    <property type="entry name" value="SUBTILASE_HIS"/>
    <property type="match status" value="1"/>
</dbReference>
<evidence type="ECO:0000313" key="7">
    <source>
        <dbReference type="EMBL" id="KAK4212053.1"/>
    </source>
</evidence>
<evidence type="ECO:0000259" key="6">
    <source>
        <dbReference type="Pfam" id="PF00082"/>
    </source>
</evidence>
<dbReference type="InterPro" id="IPR022398">
    <property type="entry name" value="Peptidase_S8_His-AS"/>
</dbReference>
<dbReference type="InterPro" id="IPR036852">
    <property type="entry name" value="Peptidase_S8/S53_dom_sf"/>
</dbReference>
<dbReference type="InterPro" id="IPR000209">
    <property type="entry name" value="Peptidase_S8/S53_dom"/>
</dbReference>
<feature type="active site" description="Charge relay system" evidence="5">
    <location>
        <position position="315"/>
    </location>
</feature>
<reference evidence="7" key="1">
    <citation type="journal article" date="2023" name="Mol. Phylogenet. Evol.">
        <title>Genome-scale phylogeny and comparative genomics of the fungal order Sordariales.</title>
        <authorList>
            <person name="Hensen N."/>
            <person name="Bonometti L."/>
            <person name="Westerberg I."/>
            <person name="Brannstrom I.O."/>
            <person name="Guillou S."/>
            <person name="Cros-Aarteil S."/>
            <person name="Calhoun S."/>
            <person name="Haridas S."/>
            <person name="Kuo A."/>
            <person name="Mondo S."/>
            <person name="Pangilinan J."/>
            <person name="Riley R."/>
            <person name="LaButti K."/>
            <person name="Andreopoulos B."/>
            <person name="Lipzen A."/>
            <person name="Chen C."/>
            <person name="Yan M."/>
            <person name="Daum C."/>
            <person name="Ng V."/>
            <person name="Clum A."/>
            <person name="Steindorff A."/>
            <person name="Ohm R.A."/>
            <person name="Martin F."/>
            <person name="Silar P."/>
            <person name="Natvig D.O."/>
            <person name="Lalanne C."/>
            <person name="Gautier V."/>
            <person name="Ament-Velasquez S.L."/>
            <person name="Kruys A."/>
            <person name="Hutchinson M.I."/>
            <person name="Powell A.J."/>
            <person name="Barry K."/>
            <person name="Miller A.N."/>
            <person name="Grigoriev I.V."/>
            <person name="Debuchy R."/>
            <person name="Gladieux P."/>
            <person name="Hiltunen Thoren M."/>
            <person name="Johannesson H."/>
        </authorList>
    </citation>
    <scope>NUCLEOTIDE SEQUENCE</scope>
    <source>
        <strain evidence="7">PSN293</strain>
    </source>
</reference>
<proteinExistence type="inferred from homology"/>
<dbReference type="PROSITE" id="PS51892">
    <property type="entry name" value="SUBTILASE"/>
    <property type="match status" value="1"/>
</dbReference>